<evidence type="ECO:0000256" key="3">
    <source>
        <dbReference type="ARBA" id="ARBA00022490"/>
    </source>
</evidence>
<dbReference type="SUPFAM" id="SSF50677">
    <property type="entry name" value="ValRS/IleRS/LeuRS editing domain"/>
    <property type="match status" value="1"/>
</dbReference>
<feature type="domain" description="Leucyl-tRNA synthetase editing" evidence="13">
    <location>
        <begin position="223"/>
        <end position="407"/>
    </location>
</feature>
<evidence type="ECO:0000256" key="2">
    <source>
        <dbReference type="ARBA" id="ARBA00013164"/>
    </source>
</evidence>
<keyword evidence="7" id="KW-0648">Protein biosynthesis</keyword>
<feature type="domain" description="Aminoacyl-tRNA synthetase class Ia" evidence="11">
    <location>
        <begin position="421"/>
        <end position="623"/>
    </location>
</feature>
<evidence type="ECO:0000256" key="5">
    <source>
        <dbReference type="ARBA" id="ARBA00022741"/>
    </source>
</evidence>
<evidence type="ECO:0000256" key="6">
    <source>
        <dbReference type="ARBA" id="ARBA00022840"/>
    </source>
</evidence>
<dbReference type="CDD" id="cd00812">
    <property type="entry name" value="LeuRS_core"/>
    <property type="match status" value="1"/>
</dbReference>
<dbReference type="FunFam" id="3.40.50.620:FF:000056">
    <property type="entry name" value="Leucine--tRNA ligase"/>
    <property type="match status" value="1"/>
</dbReference>
<dbReference type="InterPro" id="IPR013155">
    <property type="entry name" value="M/V/L/I-tRNA-synth_anticd-bd"/>
</dbReference>
<evidence type="ECO:0000256" key="7">
    <source>
        <dbReference type="ARBA" id="ARBA00022917"/>
    </source>
</evidence>
<dbReference type="GO" id="GO:0005524">
    <property type="term" value="F:ATP binding"/>
    <property type="evidence" value="ECO:0007669"/>
    <property type="project" value="UniProtKB-KW"/>
</dbReference>
<keyword evidence="8" id="KW-0030">Aminoacyl-tRNA synthetase</keyword>
<comment type="catalytic activity">
    <reaction evidence="10">
        <text>tRNA(Leu) + L-leucine + ATP = L-leucyl-tRNA(Leu) + AMP + diphosphate</text>
        <dbReference type="Rhea" id="RHEA:11688"/>
        <dbReference type="Rhea" id="RHEA-COMP:9613"/>
        <dbReference type="Rhea" id="RHEA-COMP:9622"/>
        <dbReference type="ChEBI" id="CHEBI:30616"/>
        <dbReference type="ChEBI" id="CHEBI:33019"/>
        <dbReference type="ChEBI" id="CHEBI:57427"/>
        <dbReference type="ChEBI" id="CHEBI:78442"/>
        <dbReference type="ChEBI" id="CHEBI:78494"/>
        <dbReference type="ChEBI" id="CHEBI:456215"/>
        <dbReference type="EC" id="6.1.1.4"/>
    </reaction>
</comment>
<dbReference type="Pfam" id="PF08264">
    <property type="entry name" value="Anticodon_1"/>
    <property type="match status" value="1"/>
</dbReference>
<keyword evidence="3" id="KW-0963">Cytoplasm</keyword>
<dbReference type="EMBL" id="CAEZYS010000139">
    <property type="protein sequence ID" value="CAB4741452.1"/>
    <property type="molecule type" value="Genomic_DNA"/>
</dbReference>
<evidence type="ECO:0000256" key="1">
    <source>
        <dbReference type="ARBA" id="ARBA00005594"/>
    </source>
</evidence>
<sequence>MHEAYDIQYVQEKWLPIWDKLEPFKSGRSDDNRPKKYVLDMFPYPSGDLHMGHAEAYALGDVIARYWIQKGFNVMHPIGWDAFGLPAENAAIKRNEDPRAWTYENIAVQKASMRRFACSFDWDRVLHTCDPEYYKWNQWLFLEMYKKGLAYRKDSPVNWCPSCQTVLANEQVVAGLCERCDTAVTKKKLNQWYLKITDYADRLLDDMKQLEGQWPEKVLMMQRNWIGRSIGAEVKFVIEGRDEPVTIYTTRPDTLYGATFMVVAADSALAAELVSGSKVEGEFNKYLESVKAATDIDRLATDRPKSGIFLERYAINPVNGAKLPIWASDYVLADYGTGAIMAVPAHDQRDLDFAKAMKLPVQVVVSSEEGDPNETGIATTGDGKLINSGSLNGLSKDAAIAKIIEELAAEELGKAAKNYRLRDWLISRQRFWGTPIPIIHCEKCGEVPVPENQLPVELPSATGLDLKPKGTSPLGAASDWVNVDCPKCGAPAKRDADTMDTFFDSSWYFLRYTSTDRHDVAFDKKAVETWLPVDQYVGGVTHAILHLLYSRFFTKVLHDLGHLNFVEPFTRLLNQGMVLMDGSAMSKSRGNLVRLSDELANHGVDAIRLAMVFAGPPEDDVDWSDVSPSGSVKFLNRAWRISGDVTSPAGSDFTKGDVALRKVTHKALHDIGFAVESFRFNVAVARVMELVNATRKAIDSGCGPADPAVREAAEAIAISLSLVAPFTAEEMWEILGHKPGVALAGWPEVDPKLLEADTVTAILQVNGKIKDRIEVSPNISDAELEKLAMSNPEISAAISGATISKVITRAPKLVNIVL</sequence>
<dbReference type="GO" id="GO:0002161">
    <property type="term" value="F:aminoacyl-tRNA deacylase activity"/>
    <property type="evidence" value="ECO:0007669"/>
    <property type="project" value="InterPro"/>
</dbReference>
<evidence type="ECO:0000259" key="11">
    <source>
        <dbReference type="Pfam" id="PF00133"/>
    </source>
</evidence>
<accession>A0A6J6T2U0</accession>
<dbReference type="GO" id="GO:0004823">
    <property type="term" value="F:leucine-tRNA ligase activity"/>
    <property type="evidence" value="ECO:0007669"/>
    <property type="project" value="UniProtKB-EC"/>
</dbReference>
<protein>
    <recommendedName>
        <fullName evidence="2">leucine--tRNA ligase</fullName>
        <ecNumber evidence="2">6.1.1.4</ecNumber>
    </recommendedName>
    <alternativeName>
        <fullName evidence="9">Leucyl-tRNA synthetase</fullName>
    </alternativeName>
</protein>
<feature type="domain" description="Aminoacyl-tRNA synthetase class Ia" evidence="11">
    <location>
        <begin position="14"/>
        <end position="211"/>
    </location>
</feature>
<evidence type="ECO:0000256" key="8">
    <source>
        <dbReference type="ARBA" id="ARBA00023146"/>
    </source>
</evidence>
<dbReference type="EC" id="6.1.1.4" evidence="2"/>
<dbReference type="Gene3D" id="3.10.20.590">
    <property type="match status" value="1"/>
</dbReference>
<evidence type="ECO:0000259" key="13">
    <source>
        <dbReference type="Pfam" id="PF13603"/>
    </source>
</evidence>
<dbReference type="GO" id="GO:0005829">
    <property type="term" value="C:cytosol"/>
    <property type="evidence" value="ECO:0007669"/>
    <property type="project" value="TreeGrafter"/>
</dbReference>
<gene>
    <name evidence="14" type="ORF">UFOPK2782_00944</name>
</gene>
<dbReference type="HAMAP" id="MF_00049_B">
    <property type="entry name" value="Leu_tRNA_synth_B"/>
    <property type="match status" value="1"/>
</dbReference>
<dbReference type="NCBIfam" id="TIGR00396">
    <property type="entry name" value="leuS_bact"/>
    <property type="match status" value="1"/>
</dbReference>
<dbReference type="FunFam" id="3.40.50.620:FF:000003">
    <property type="entry name" value="Leucine--tRNA ligase"/>
    <property type="match status" value="1"/>
</dbReference>
<dbReference type="SUPFAM" id="SSF47323">
    <property type="entry name" value="Anticodon-binding domain of a subclass of class I aminoacyl-tRNA synthetases"/>
    <property type="match status" value="1"/>
</dbReference>
<dbReference type="InterPro" id="IPR014729">
    <property type="entry name" value="Rossmann-like_a/b/a_fold"/>
</dbReference>
<evidence type="ECO:0000256" key="10">
    <source>
        <dbReference type="ARBA" id="ARBA00047469"/>
    </source>
</evidence>
<dbReference type="PROSITE" id="PS00178">
    <property type="entry name" value="AA_TRNA_LIGASE_I"/>
    <property type="match status" value="1"/>
</dbReference>
<keyword evidence="6" id="KW-0067">ATP-binding</keyword>
<organism evidence="14">
    <name type="scientific">freshwater metagenome</name>
    <dbReference type="NCBI Taxonomy" id="449393"/>
    <lineage>
        <taxon>unclassified sequences</taxon>
        <taxon>metagenomes</taxon>
        <taxon>ecological metagenomes</taxon>
    </lineage>
</organism>
<dbReference type="InterPro" id="IPR009080">
    <property type="entry name" value="tRNAsynth_Ia_anticodon-bd"/>
</dbReference>
<dbReference type="Pfam" id="PF00133">
    <property type="entry name" value="tRNA-synt_1"/>
    <property type="match status" value="2"/>
</dbReference>
<dbReference type="Pfam" id="PF13603">
    <property type="entry name" value="tRNA-synt_1_2"/>
    <property type="match status" value="1"/>
</dbReference>
<dbReference type="SUPFAM" id="SSF52374">
    <property type="entry name" value="Nucleotidylyl transferase"/>
    <property type="match status" value="1"/>
</dbReference>
<evidence type="ECO:0000256" key="4">
    <source>
        <dbReference type="ARBA" id="ARBA00022598"/>
    </source>
</evidence>
<dbReference type="GO" id="GO:0006429">
    <property type="term" value="P:leucyl-tRNA aminoacylation"/>
    <property type="evidence" value="ECO:0007669"/>
    <property type="project" value="InterPro"/>
</dbReference>
<dbReference type="PANTHER" id="PTHR43740:SF2">
    <property type="entry name" value="LEUCINE--TRNA LIGASE, MITOCHONDRIAL"/>
    <property type="match status" value="1"/>
</dbReference>
<dbReference type="InterPro" id="IPR009008">
    <property type="entry name" value="Val/Leu/Ile-tRNA-synth_edit"/>
</dbReference>
<dbReference type="PANTHER" id="PTHR43740">
    <property type="entry name" value="LEUCYL-TRNA SYNTHETASE"/>
    <property type="match status" value="1"/>
</dbReference>
<dbReference type="InterPro" id="IPR002300">
    <property type="entry name" value="aa-tRNA-synth_Ia"/>
</dbReference>
<dbReference type="FunFam" id="1.10.730.10:FF:000002">
    <property type="entry name" value="Leucine--tRNA ligase"/>
    <property type="match status" value="1"/>
</dbReference>
<proteinExistence type="inferred from homology"/>
<keyword evidence="5" id="KW-0547">Nucleotide-binding</keyword>
<evidence type="ECO:0000313" key="14">
    <source>
        <dbReference type="EMBL" id="CAB4741452.1"/>
    </source>
</evidence>
<dbReference type="Gene3D" id="3.40.50.620">
    <property type="entry name" value="HUPs"/>
    <property type="match status" value="2"/>
</dbReference>
<dbReference type="PRINTS" id="PR00985">
    <property type="entry name" value="TRNASYNTHLEU"/>
</dbReference>
<dbReference type="CDD" id="cd07958">
    <property type="entry name" value="Anticodon_Ia_Leu_BEm"/>
    <property type="match status" value="1"/>
</dbReference>
<keyword evidence="4" id="KW-0436">Ligase</keyword>
<comment type="similarity">
    <text evidence="1">Belongs to the class-I aminoacyl-tRNA synthetase family.</text>
</comment>
<reference evidence="14" key="1">
    <citation type="submission" date="2020-05" db="EMBL/GenBank/DDBJ databases">
        <authorList>
            <person name="Chiriac C."/>
            <person name="Salcher M."/>
            <person name="Ghai R."/>
            <person name="Kavagutti S V."/>
        </authorList>
    </citation>
    <scope>NUCLEOTIDE SEQUENCE</scope>
</reference>
<evidence type="ECO:0000256" key="9">
    <source>
        <dbReference type="ARBA" id="ARBA00030520"/>
    </source>
</evidence>
<dbReference type="InterPro" id="IPR002302">
    <property type="entry name" value="Leu-tRNA-ligase"/>
</dbReference>
<dbReference type="InterPro" id="IPR025709">
    <property type="entry name" value="Leu_tRNA-synth_edit"/>
</dbReference>
<dbReference type="Gene3D" id="1.10.730.10">
    <property type="entry name" value="Isoleucyl-tRNA Synthetase, Domain 1"/>
    <property type="match status" value="1"/>
</dbReference>
<name>A0A6J6T2U0_9ZZZZ</name>
<evidence type="ECO:0000259" key="12">
    <source>
        <dbReference type="Pfam" id="PF08264"/>
    </source>
</evidence>
<dbReference type="AlphaFoldDB" id="A0A6J6T2U0"/>
<dbReference type="InterPro" id="IPR001412">
    <property type="entry name" value="aa-tRNA-synth_I_CS"/>
</dbReference>
<feature type="domain" description="Methionyl/Valyl/Leucyl/Isoleucyl-tRNA synthetase anticodon-binding" evidence="12">
    <location>
        <begin position="660"/>
        <end position="780"/>
    </location>
</feature>